<evidence type="ECO:0000256" key="1">
    <source>
        <dbReference type="SAM" id="MobiDB-lite"/>
    </source>
</evidence>
<evidence type="ECO:0000313" key="3">
    <source>
        <dbReference type="Proteomes" id="UP001152523"/>
    </source>
</evidence>
<accession>A0AAV0C1P7</accession>
<dbReference type="AlphaFoldDB" id="A0AAV0C1P7"/>
<evidence type="ECO:0000313" key="2">
    <source>
        <dbReference type="EMBL" id="CAH9056541.1"/>
    </source>
</evidence>
<sequence>MENVPALLHIPGAGRPGPGPVVPAAVQALLGSDWASLDGPPHLLRVGGPDPAVHQRVQVPEAVPQADPGRGDGAAAAAEDADKRRRRRGGGGV</sequence>
<feature type="region of interest" description="Disordered" evidence="1">
    <location>
        <begin position="61"/>
        <end position="93"/>
    </location>
</feature>
<proteinExistence type="predicted"/>
<keyword evidence="3" id="KW-1185">Reference proteome</keyword>
<organism evidence="2 3">
    <name type="scientific">Cuscuta epithymum</name>
    <dbReference type="NCBI Taxonomy" id="186058"/>
    <lineage>
        <taxon>Eukaryota</taxon>
        <taxon>Viridiplantae</taxon>
        <taxon>Streptophyta</taxon>
        <taxon>Embryophyta</taxon>
        <taxon>Tracheophyta</taxon>
        <taxon>Spermatophyta</taxon>
        <taxon>Magnoliopsida</taxon>
        <taxon>eudicotyledons</taxon>
        <taxon>Gunneridae</taxon>
        <taxon>Pentapetalae</taxon>
        <taxon>asterids</taxon>
        <taxon>lamiids</taxon>
        <taxon>Solanales</taxon>
        <taxon>Convolvulaceae</taxon>
        <taxon>Cuscuteae</taxon>
        <taxon>Cuscuta</taxon>
        <taxon>Cuscuta subgen. Cuscuta</taxon>
    </lineage>
</organism>
<name>A0AAV0C1P7_9ASTE</name>
<comment type="caution">
    <text evidence="2">The sequence shown here is derived from an EMBL/GenBank/DDBJ whole genome shotgun (WGS) entry which is preliminary data.</text>
</comment>
<dbReference type="Proteomes" id="UP001152523">
    <property type="component" value="Unassembled WGS sequence"/>
</dbReference>
<dbReference type="EMBL" id="CAMAPF010000006">
    <property type="protein sequence ID" value="CAH9056541.1"/>
    <property type="molecule type" value="Genomic_DNA"/>
</dbReference>
<protein>
    <submittedName>
        <fullName evidence="2">Uncharacterized protein</fullName>
    </submittedName>
</protein>
<feature type="compositionally biased region" description="Basic residues" evidence="1">
    <location>
        <begin position="84"/>
        <end position="93"/>
    </location>
</feature>
<gene>
    <name evidence="2" type="ORF">CEPIT_LOCUS978</name>
</gene>
<reference evidence="2" key="1">
    <citation type="submission" date="2022-07" db="EMBL/GenBank/DDBJ databases">
        <authorList>
            <person name="Macas J."/>
            <person name="Novak P."/>
            <person name="Neumann P."/>
        </authorList>
    </citation>
    <scope>NUCLEOTIDE SEQUENCE</scope>
</reference>